<evidence type="ECO:0000256" key="3">
    <source>
        <dbReference type="ARBA" id="ARBA00022723"/>
    </source>
</evidence>
<keyword evidence="5" id="KW-0862">Zinc</keyword>
<keyword evidence="9" id="KW-1185">Reference proteome</keyword>
<evidence type="ECO:0000313" key="9">
    <source>
        <dbReference type="Proteomes" id="UP000264589"/>
    </source>
</evidence>
<dbReference type="PANTHER" id="PTHR21666">
    <property type="entry name" value="PEPTIDASE-RELATED"/>
    <property type="match status" value="1"/>
</dbReference>
<dbReference type="InterPro" id="IPR011055">
    <property type="entry name" value="Dup_hybrid_motif"/>
</dbReference>
<reference evidence="8 9" key="1">
    <citation type="submission" date="2018-08" db="EMBL/GenBank/DDBJ databases">
        <title>Parvularcula sp. SM1705, isolated from surface water of the South Sea China.</title>
        <authorList>
            <person name="Sun L."/>
        </authorList>
    </citation>
    <scope>NUCLEOTIDE SEQUENCE [LARGE SCALE GENOMIC DNA]</scope>
    <source>
        <strain evidence="8 9">SM1705</strain>
    </source>
</reference>
<evidence type="ECO:0000256" key="4">
    <source>
        <dbReference type="ARBA" id="ARBA00022801"/>
    </source>
</evidence>
<evidence type="ECO:0000256" key="1">
    <source>
        <dbReference type="ARBA" id="ARBA00001947"/>
    </source>
</evidence>
<sequence>MIVGAFAIGVVLLESGRRAPQAEADTSYAELRFPVSVSTRADRPRPQSARIVIGGSEEQVAVLASAAPDQMKLVPRLKPRRRPEGVPIVSTIDPAAVYLADAAPVAIAPADDFTGGRESLFAAYAQAQAESRAERAYMTVVLNRGENLSQTLLALGAGEIETEAMLTAAGAVTDVKKIESGTAIDYAFEPVRRDNDGGDMTAEGLQSYDLALMRLRFRPDDRHIVTAWRNRDGQYTARIEELQIQKRYAAVAGVINHSLFMAGSRSEVPPEIMQRFANLFLYDIDFARDIFAGDRFEAVYEVLYDEEGEYVGSGDIVFAAMTWRGKTRARNYYRFDEAEGMEIPFFDASGESATRMLMKTPIEGARVTSGFGRRKHPILGYTKAHKGVDFGAPRGTPIMAAGDGKIVRAAPTGTFGNYIKIEHASGFETAYAHLNGFAKGIKAGTRVRQGDIIGYVGTTGRSTGPHLHYEVLKSGVVQNPMTLDVANGRVLDGDLLASFEDRRLFVDTLRVHPYTIASATNQ</sequence>
<organism evidence="8 9">
    <name type="scientific">Parvularcula marina</name>
    <dbReference type="NCBI Taxonomy" id="2292771"/>
    <lineage>
        <taxon>Bacteria</taxon>
        <taxon>Pseudomonadati</taxon>
        <taxon>Pseudomonadota</taxon>
        <taxon>Alphaproteobacteria</taxon>
        <taxon>Parvularculales</taxon>
        <taxon>Parvularculaceae</taxon>
        <taxon>Parvularcula</taxon>
    </lineage>
</organism>
<keyword evidence="6" id="KW-0482">Metalloprotease</keyword>
<dbReference type="PANTHER" id="PTHR21666:SF288">
    <property type="entry name" value="CELL DIVISION PROTEIN YTFB"/>
    <property type="match status" value="1"/>
</dbReference>
<dbReference type="AlphaFoldDB" id="A0A371R7W2"/>
<evidence type="ECO:0000313" key="8">
    <source>
        <dbReference type="EMBL" id="RFB01544.1"/>
    </source>
</evidence>
<dbReference type="GO" id="GO:0046872">
    <property type="term" value="F:metal ion binding"/>
    <property type="evidence" value="ECO:0007669"/>
    <property type="project" value="UniProtKB-KW"/>
</dbReference>
<dbReference type="Proteomes" id="UP000264589">
    <property type="component" value="Unassembled WGS sequence"/>
</dbReference>
<dbReference type="InParanoid" id="A0A371R7W2"/>
<dbReference type="SUPFAM" id="SSF51261">
    <property type="entry name" value="Duplicated hybrid motif"/>
    <property type="match status" value="1"/>
</dbReference>
<feature type="domain" description="M23ase beta-sheet core" evidence="7">
    <location>
        <begin position="384"/>
        <end position="480"/>
    </location>
</feature>
<dbReference type="CDD" id="cd12797">
    <property type="entry name" value="M23_peptidase"/>
    <property type="match status" value="1"/>
</dbReference>
<dbReference type="EMBL" id="QUQO01000002">
    <property type="protein sequence ID" value="RFB01544.1"/>
    <property type="molecule type" value="Genomic_DNA"/>
</dbReference>
<keyword evidence="4" id="KW-0378">Hydrolase</keyword>
<keyword evidence="2" id="KW-0645">Protease</keyword>
<dbReference type="InterPro" id="IPR050570">
    <property type="entry name" value="Cell_wall_metabolism_enzyme"/>
</dbReference>
<dbReference type="Gene3D" id="2.70.70.10">
    <property type="entry name" value="Glucose Permease (Domain IIA)"/>
    <property type="match status" value="1"/>
</dbReference>
<gene>
    <name evidence="8" type="ORF">DX908_14780</name>
</gene>
<accession>A0A371R7W2</accession>
<dbReference type="Pfam" id="PF01551">
    <property type="entry name" value="Peptidase_M23"/>
    <property type="match status" value="1"/>
</dbReference>
<dbReference type="GO" id="GO:0004222">
    <property type="term" value="F:metalloendopeptidase activity"/>
    <property type="evidence" value="ECO:0007669"/>
    <property type="project" value="TreeGrafter"/>
</dbReference>
<dbReference type="GO" id="GO:0006508">
    <property type="term" value="P:proteolysis"/>
    <property type="evidence" value="ECO:0007669"/>
    <property type="project" value="UniProtKB-KW"/>
</dbReference>
<protein>
    <submittedName>
        <fullName evidence="8">M23 family peptidase</fullName>
    </submittedName>
</protein>
<dbReference type="FunCoup" id="A0A371R7W2">
    <property type="interactions" value="82"/>
</dbReference>
<dbReference type="Gene3D" id="3.10.450.350">
    <property type="match status" value="1"/>
</dbReference>
<evidence type="ECO:0000256" key="6">
    <source>
        <dbReference type="ARBA" id="ARBA00023049"/>
    </source>
</evidence>
<name>A0A371R7W2_9PROT</name>
<comment type="caution">
    <text evidence="8">The sequence shown here is derived from an EMBL/GenBank/DDBJ whole genome shotgun (WGS) entry which is preliminary data.</text>
</comment>
<dbReference type="InterPro" id="IPR016047">
    <property type="entry name" value="M23ase_b-sheet_dom"/>
</dbReference>
<comment type="cofactor">
    <cofactor evidence="1">
        <name>Zn(2+)</name>
        <dbReference type="ChEBI" id="CHEBI:29105"/>
    </cofactor>
</comment>
<proteinExistence type="predicted"/>
<evidence type="ECO:0000259" key="7">
    <source>
        <dbReference type="Pfam" id="PF01551"/>
    </source>
</evidence>
<evidence type="ECO:0000256" key="5">
    <source>
        <dbReference type="ARBA" id="ARBA00022833"/>
    </source>
</evidence>
<evidence type="ECO:0000256" key="2">
    <source>
        <dbReference type="ARBA" id="ARBA00022670"/>
    </source>
</evidence>
<keyword evidence="3" id="KW-0479">Metal-binding</keyword>